<dbReference type="GO" id="GO:0008374">
    <property type="term" value="F:O-acyltransferase activity"/>
    <property type="evidence" value="ECO:0007669"/>
    <property type="project" value="TreeGrafter"/>
</dbReference>
<evidence type="ECO:0000256" key="3">
    <source>
        <dbReference type="ARBA" id="ARBA00022679"/>
    </source>
</evidence>
<dbReference type="GO" id="GO:0005829">
    <property type="term" value="C:cytosol"/>
    <property type="evidence" value="ECO:0007669"/>
    <property type="project" value="TreeGrafter"/>
</dbReference>
<dbReference type="InterPro" id="IPR051159">
    <property type="entry name" value="Hexapeptide_acetyltransf"/>
</dbReference>
<dbReference type="OrthoDB" id="9815592at2"/>
<keyword evidence="3 9" id="KW-0808">Transferase</keyword>
<proteinExistence type="inferred from homology"/>
<gene>
    <name evidence="9" type="ORF">G113_01144</name>
</gene>
<keyword evidence="2" id="KW-0536">Nodulation</keyword>
<dbReference type="Proteomes" id="UP000013526">
    <property type="component" value="Unassembled WGS sequence"/>
</dbReference>
<dbReference type="PROSITE" id="PS00101">
    <property type="entry name" value="HEXAPEP_TRANSFERASES"/>
    <property type="match status" value="1"/>
</dbReference>
<dbReference type="PATRIC" id="fig|1268236.3.peg.231"/>
<comment type="similarity">
    <text evidence="1">Belongs to the transferase hexapeptide repeat family.</text>
</comment>
<evidence type="ECO:0000256" key="1">
    <source>
        <dbReference type="ARBA" id="ARBA00007274"/>
    </source>
</evidence>
<dbReference type="Gene3D" id="2.160.10.10">
    <property type="entry name" value="Hexapeptide repeat proteins"/>
    <property type="match status" value="1"/>
</dbReference>
<evidence type="ECO:0000256" key="6">
    <source>
        <dbReference type="ARBA" id="ARBA00055587"/>
    </source>
</evidence>
<dbReference type="PANTHER" id="PTHR23416:SF23">
    <property type="entry name" value="ACETYLTRANSFERASE C18B11.09C-RELATED"/>
    <property type="match status" value="1"/>
</dbReference>
<keyword evidence="10" id="KW-1185">Reference proteome</keyword>
<evidence type="ECO:0000313" key="9">
    <source>
        <dbReference type="EMBL" id="EOD56849.1"/>
    </source>
</evidence>
<dbReference type="EMBL" id="AQGQ01000003">
    <property type="protein sequence ID" value="EOD56849.1"/>
    <property type="molecule type" value="Genomic_DNA"/>
</dbReference>
<evidence type="ECO:0000259" key="8">
    <source>
        <dbReference type="SMART" id="SM01266"/>
    </source>
</evidence>
<dbReference type="InterPro" id="IPR018357">
    <property type="entry name" value="Hexapep_transf_CS"/>
</dbReference>
<dbReference type="InterPro" id="IPR001451">
    <property type="entry name" value="Hexapep"/>
</dbReference>
<evidence type="ECO:0000256" key="4">
    <source>
        <dbReference type="ARBA" id="ARBA00022737"/>
    </source>
</evidence>
<dbReference type="SUPFAM" id="SSF51161">
    <property type="entry name" value="Trimeric LpxA-like enzymes"/>
    <property type="match status" value="1"/>
</dbReference>
<dbReference type="RefSeq" id="WP_005891761.1">
    <property type="nucleotide sequence ID" value="NZ_AQGQ01000003.1"/>
</dbReference>
<evidence type="ECO:0000256" key="2">
    <source>
        <dbReference type="ARBA" id="ARBA00022458"/>
    </source>
</evidence>
<comment type="function">
    <text evidence="6">Acetyltransferase implicated in the O-acetylation of Nod factors.</text>
</comment>
<protein>
    <recommendedName>
        <fullName evidence="7">Nodulation protein L</fullName>
    </recommendedName>
</protein>
<dbReference type="AlphaFoldDB" id="R1HEL9"/>
<dbReference type="Pfam" id="PF12464">
    <property type="entry name" value="Mac"/>
    <property type="match status" value="1"/>
</dbReference>
<dbReference type="PANTHER" id="PTHR23416">
    <property type="entry name" value="SIALIC ACID SYNTHASE-RELATED"/>
    <property type="match status" value="1"/>
</dbReference>
<accession>R1HEL9</accession>
<evidence type="ECO:0000313" key="10">
    <source>
        <dbReference type="Proteomes" id="UP000013526"/>
    </source>
</evidence>
<dbReference type="SMART" id="SM01266">
    <property type="entry name" value="Mac"/>
    <property type="match status" value="1"/>
</dbReference>
<evidence type="ECO:0000256" key="7">
    <source>
        <dbReference type="ARBA" id="ARBA00067695"/>
    </source>
</evidence>
<dbReference type="CDD" id="cd03357">
    <property type="entry name" value="LbH_MAT_GAT"/>
    <property type="match status" value="1"/>
</dbReference>
<sequence length="195" mass="21123">MSDWDKVLAGGPLNSQSKEIADDRIRGQALLARLNATPAGESDARQRLCGELFGHCPPSCWISSPFICEFGRNIHVGEQTFFNFNVTILDVGEVHIGKHVLLAPNVQIYTATHSMDHLERRNWTAYNKPVRIGDDCWIGGGAIICPGVTIGPRSIIGAGAVVTRDIPADSLAVGNPAKVIRKLNPGEPRHPKATQ</sequence>
<dbReference type="FunFam" id="2.160.10.10:FF:000025">
    <property type="entry name" value="Hexapeptide-repeat containing-acetyltransferase"/>
    <property type="match status" value="1"/>
</dbReference>
<feature type="domain" description="Maltose/galactoside acetyltransferase" evidence="8">
    <location>
        <begin position="4"/>
        <end position="58"/>
    </location>
</feature>
<comment type="caution">
    <text evidence="9">The sequence shown here is derived from an EMBL/GenBank/DDBJ whole genome shotgun (WGS) entry which is preliminary data.</text>
</comment>
<dbReference type="InterPro" id="IPR011004">
    <property type="entry name" value="Trimer_LpxA-like_sf"/>
</dbReference>
<evidence type="ECO:0000256" key="5">
    <source>
        <dbReference type="ARBA" id="ARBA00023315"/>
    </source>
</evidence>
<dbReference type="InterPro" id="IPR024688">
    <property type="entry name" value="Mac_dom"/>
</dbReference>
<keyword evidence="4" id="KW-0677">Repeat</keyword>
<dbReference type="GO" id="GO:0016407">
    <property type="term" value="F:acetyltransferase activity"/>
    <property type="evidence" value="ECO:0007669"/>
    <property type="project" value="InterPro"/>
</dbReference>
<dbReference type="Pfam" id="PF00132">
    <property type="entry name" value="Hexapep"/>
    <property type="match status" value="1"/>
</dbReference>
<keyword evidence="5" id="KW-0012">Acyltransferase</keyword>
<reference evidence="9 10" key="1">
    <citation type="journal article" date="2013" name="Genome Announc.">
        <title>Draft Genome Sequence of Aeromonas molluscorum Strain 848TT, Isolated from Bivalve Molluscs.</title>
        <authorList>
            <person name="Spataro N."/>
            <person name="Farfan M."/>
            <person name="Albarral V."/>
            <person name="Sanglas A."/>
            <person name="Loren J.G."/>
            <person name="Fuste M.C."/>
            <person name="Bosch E."/>
        </authorList>
    </citation>
    <scope>NUCLEOTIDE SEQUENCE [LARGE SCALE GENOMIC DNA]</scope>
    <source>
        <strain evidence="9 10">848</strain>
    </source>
</reference>
<name>R1HEL9_9GAMM</name>
<organism evidence="9 10">
    <name type="scientific">Aeromonas molluscorum 848</name>
    <dbReference type="NCBI Taxonomy" id="1268236"/>
    <lineage>
        <taxon>Bacteria</taxon>
        <taxon>Pseudomonadati</taxon>
        <taxon>Pseudomonadota</taxon>
        <taxon>Gammaproteobacteria</taxon>
        <taxon>Aeromonadales</taxon>
        <taxon>Aeromonadaceae</taxon>
        <taxon>Aeromonas</taxon>
    </lineage>
</organism>